<evidence type="ECO:0000256" key="7">
    <source>
        <dbReference type="ARBA" id="ARBA00022722"/>
    </source>
</evidence>
<accession>A0A212LK03</accession>
<evidence type="ECO:0000256" key="17">
    <source>
        <dbReference type="PIRSR" id="PIRSR606309-1"/>
    </source>
</evidence>
<dbReference type="InterPro" id="IPR036397">
    <property type="entry name" value="RNaseH_sf"/>
</dbReference>
<dbReference type="GO" id="GO:0003677">
    <property type="term" value="F:DNA binding"/>
    <property type="evidence" value="ECO:0007669"/>
    <property type="project" value="InterPro"/>
</dbReference>
<dbReference type="EMBL" id="FMJD01000010">
    <property type="protein sequence ID" value="SCM77886.1"/>
    <property type="molecule type" value="Genomic_DNA"/>
</dbReference>
<keyword evidence="9 20" id="KW-0378">Hydrolase</keyword>
<feature type="binding site" evidence="18">
    <location>
        <position position="155"/>
    </location>
    <ligand>
        <name>substrate</name>
    </ligand>
</feature>
<comment type="catalytic activity">
    <reaction evidence="16 20">
        <text>DNA(n) + a 2'-deoxyribonucleoside 5'-triphosphate = DNA(n+1) + diphosphate</text>
        <dbReference type="Rhea" id="RHEA:22508"/>
        <dbReference type="Rhea" id="RHEA-COMP:17339"/>
        <dbReference type="Rhea" id="RHEA-COMP:17340"/>
        <dbReference type="ChEBI" id="CHEBI:33019"/>
        <dbReference type="ChEBI" id="CHEBI:61560"/>
        <dbReference type="ChEBI" id="CHEBI:173112"/>
        <dbReference type="EC" id="2.7.7.7"/>
    </reaction>
</comment>
<dbReference type="Gene3D" id="3.30.420.10">
    <property type="entry name" value="Ribonuclease H-like superfamily/Ribonuclease H"/>
    <property type="match status" value="1"/>
</dbReference>
<keyword evidence="7 20" id="KW-0540">Nuclease</keyword>
<keyword evidence="12 20" id="KW-0239">DNA-directed DNA polymerase</keyword>
<keyword evidence="13 19" id="KW-0464">Manganese</keyword>
<keyword evidence="10 20" id="KW-0269">Exonuclease</keyword>
<keyword evidence="4 20" id="KW-0808">Transferase</keyword>
<comment type="cofactor">
    <cofactor evidence="19">
        <name>Mg(2+)</name>
        <dbReference type="ChEBI" id="CHEBI:18420"/>
    </cofactor>
    <cofactor evidence="19">
        <name>Mn(2+)</name>
        <dbReference type="ChEBI" id="CHEBI:29035"/>
    </cofactor>
    <text evidence="19">Binds 2 divalent metal cations. Magnesium or manganese.</text>
</comment>
<dbReference type="NCBIfam" id="NF004316">
    <property type="entry name" value="PRK05711.1"/>
    <property type="match status" value="1"/>
</dbReference>
<dbReference type="PANTHER" id="PTHR30231">
    <property type="entry name" value="DNA POLYMERASE III SUBUNIT EPSILON"/>
    <property type="match status" value="1"/>
</dbReference>
<evidence type="ECO:0000256" key="2">
    <source>
        <dbReference type="ARBA" id="ARBA00012417"/>
    </source>
</evidence>
<dbReference type="SUPFAM" id="SSF53098">
    <property type="entry name" value="Ribonuclease H-like"/>
    <property type="match status" value="1"/>
</dbReference>
<dbReference type="GO" id="GO:0045004">
    <property type="term" value="P:DNA replication proofreading"/>
    <property type="evidence" value="ECO:0007669"/>
    <property type="project" value="TreeGrafter"/>
</dbReference>
<evidence type="ECO:0000256" key="1">
    <source>
        <dbReference type="ARBA" id="ARBA00001936"/>
    </source>
</evidence>
<dbReference type="InterPro" id="IPR006054">
    <property type="entry name" value="DnaQ"/>
</dbReference>
<dbReference type="GO" id="GO:0003887">
    <property type="term" value="F:DNA-directed DNA polymerase activity"/>
    <property type="evidence" value="ECO:0007669"/>
    <property type="project" value="UniProtKB-KW"/>
</dbReference>
<keyword evidence="5 20" id="KW-0548">Nucleotidyltransferase</keyword>
<evidence type="ECO:0000256" key="5">
    <source>
        <dbReference type="ARBA" id="ARBA00022695"/>
    </source>
</evidence>
<evidence type="ECO:0000256" key="14">
    <source>
        <dbReference type="ARBA" id="ARBA00025483"/>
    </source>
</evidence>
<evidence type="ECO:0000256" key="15">
    <source>
        <dbReference type="ARBA" id="ARBA00026073"/>
    </source>
</evidence>
<dbReference type="InterPro" id="IPR013520">
    <property type="entry name" value="Ribonucl_H"/>
</dbReference>
<comment type="subunit">
    <text evidence="15 20">DNA polymerase III contains a core (composed of alpha, epsilon and theta chains) that associates with a tau subunit. This core dimerizes to form the POLIII' complex. PolIII' associates with the gamma complex (composed of gamma, delta, delta', psi and chi chains) and with the beta chain to form the complete DNA polymerase III complex.</text>
</comment>
<feature type="binding site" evidence="18">
    <location>
        <position position="57"/>
    </location>
    <ligand>
        <name>substrate</name>
    </ligand>
</feature>
<dbReference type="GO" id="GO:0005829">
    <property type="term" value="C:cytosol"/>
    <property type="evidence" value="ECO:0007669"/>
    <property type="project" value="TreeGrafter"/>
</dbReference>
<evidence type="ECO:0000256" key="8">
    <source>
        <dbReference type="ARBA" id="ARBA00022723"/>
    </source>
</evidence>
<evidence type="ECO:0000256" key="12">
    <source>
        <dbReference type="ARBA" id="ARBA00022932"/>
    </source>
</evidence>
<evidence type="ECO:0000256" key="18">
    <source>
        <dbReference type="PIRSR" id="PIRSR606309-2"/>
    </source>
</evidence>
<protein>
    <recommendedName>
        <fullName evidence="3 20">DNA polymerase III subunit epsilon</fullName>
        <ecNumber evidence="2 20">2.7.7.7</ecNumber>
    </recommendedName>
</protein>
<dbReference type="SMART" id="SM00479">
    <property type="entry name" value="EXOIII"/>
    <property type="match status" value="1"/>
</dbReference>
<comment type="cofactor">
    <cofactor evidence="1 20">
        <name>Mn(2+)</name>
        <dbReference type="ChEBI" id="CHEBI:29035"/>
    </cofactor>
</comment>
<evidence type="ECO:0000256" key="11">
    <source>
        <dbReference type="ARBA" id="ARBA00022842"/>
    </source>
</evidence>
<dbReference type="CDD" id="cd06131">
    <property type="entry name" value="DNA_pol_III_epsilon_Ecoli_like"/>
    <property type="match status" value="1"/>
</dbReference>
<dbReference type="FunFam" id="3.30.420.10:FF:000012">
    <property type="entry name" value="DNA polymerase III subunit epsilon"/>
    <property type="match status" value="1"/>
</dbReference>
<reference evidence="22" key="1">
    <citation type="submission" date="2016-08" db="EMBL/GenBank/DDBJ databases">
        <authorList>
            <person name="Seilhamer J.J."/>
        </authorList>
    </citation>
    <scope>NUCLEOTIDE SEQUENCE</scope>
    <source>
        <strain evidence="22">86</strain>
    </source>
</reference>
<evidence type="ECO:0000256" key="9">
    <source>
        <dbReference type="ARBA" id="ARBA00022801"/>
    </source>
</evidence>
<feature type="binding site" evidence="19">
    <location>
        <position position="7"/>
    </location>
    <ligand>
        <name>a divalent metal cation</name>
        <dbReference type="ChEBI" id="CHEBI:60240"/>
        <label>1</label>
        <note>catalytic</note>
    </ligand>
</feature>
<proteinExistence type="predicted"/>
<evidence type="ECO:0000256" key="6">
    <source>
        <dbReference type="ARBA" id="ARBA00022705"/>
    </source>
</evidence>
<gene>
    <name evidence="20 22" type="primary">dnaQ</name>
    <name evidence="22" type="ORF">KL86PLE_60201</name>
</gene>
<evidence type="ECO:0000256" key="20">
    <source>
        <dbReference type="RuleBase" id="RU364087"/>
    </source>
</evidence>
<dbReference type="InterPro" id="IPR006309">
    <property type="entry name" value="DnaQ_proteo"/>
</dbReference>
<evidence type="ECO:0000256" key="16">
    <source>
        <dbReference type="ARBA" id="ARBA00049244"/>
    </source>
</evidence>
<dbReference type="AlphaFoldDB" id="A0A212LK03"/>
<feature type="binding site" evidence="18">
    <location>
        <position position="7"/>
    </location>
    <ligand>
        <name>substrate</name>
    </ligand>
</feature>
<evidence type="ECO:0000313" key="22">
    <source>
        <dbReference type="EMBL" id="SCM77886.1"/>
    </source>
</evidence>
<feature type="domain" description="Exonuclease" evidence="21">
    <location>
        <begin position="2"/>
        <end position="172"/>
    </location>
</feature>
<dbReference type="GO" id="GO:0008408">
    <property type="term" value="F:3'-5' exonuclease activity"/>
    <property type="evidence" value="ECO:0007669"/>
    <property type="project" value="TreeGrafter"/>
</dbReference>
<evidence type="ECO:0000256" key="3">
    <source>
        <dbReference type="ARBA" id="ARBA00020352"/>
    </source>
</evidence>
<dbReference type="PANTHER" id="PTHR30231:SF41">
    <property type="entry name" value="DNA POLYMERASE III SUBUNIT EPSILON"/>
    <property type="match status" value="1"/>
</dbReference>
<keyword evidence="6 20" id="KW-0235">DNA replication</keyword>
<feature type="binding site" evidence="19">
    <location>
        <position position="155"/>
    </location>
    <ligand>
        <name>a divalent metal cation</name>
        <dbReference type="ChEBI" id="CHEBI:60240"/>
        <label>1</label>
        <note>catalytic</note>
    </ligand>
</feature>
<keyword evidence="8 19" id="KW-0479">Metal-binding</keyword>
<evidence type="ECO:0000256" key="13">
    <source>
        <dbReference type="ARBA" id="ARBA00023211"/>
    </source>
</evidence>
<evidence type="ECO:0000256" key="19">
    <source>
        <dbReference type="PIRSR" id="PIRSR606309-3"/>
    </source>
</evidence>
<dbReference type="NCBIfam" id="TIGR00573">
    <property type="entry name" value="dnaq"/>
    <property type="match status" value="1"/>
</dbReference>
<keyword evidence="11 19" id="KW-0460">Magnesium</keyword>
<evidence type="ECO:0000259" key="21">
    <source>
        <dbReference type="SMART" id="SM00479"/>
    </source>
</evidence>
<feature type="binding site" evidence="18">
    <location>
        <position position="52"/>
    </location>
    <ligand>
        <name>substrate</name>
    </ligand>
</feature>
<dbReference type="RefSeq" id="WP_100080837.1">
    <property type="nucleotide sequence ID" value="NZ_LT608334.1"/>
</dbReference>
<sequence>MREIVFDTETTGLDPKTGDRLVEIGCVEVVNRFPTGRNFHVYINPGRSVPKEAFDVHGLSDEFLADKPRFDDIADAFVAFVGDAHLVAHNASFDMGFINFELKASGRTTFGAERVIDTLMMARRKHPGSPASLDALCNRYGIDRSKRVKHGALLDAELLAEVYLELTGGRQAGLDLSVSVQATSAGETGGRVALRPRPVPLPPRITAAEVEAHAAFIAKIGEKALWNIYVDDGERAETG</sequence>
<comment type="function">
    <text evidence="14 20">DNA polymerase III is a complex, multichain enzyme responsible for most of the replicative synthesis in bacteria. The epsilon subunit contain the editing function and is a proofreading 3'-5' exonuclease.</text>
</comment>
<dbReference type="EC" id="2.7.7.7" evidence="2 20"/>
<feature type="binding site" evidence="18">
    <location>
        <position position="9"/>
    </location>
    <ligand>
        <name>substrate</name>
    </ligand>
</feature>
<dbReference type="Pfam" id="PF00929">
    <property type="entry name" value="RNase_T"/>
    <property type="match status" value="1"/>
</dbReference>
<dbReference type="NCBIfam" id="TIGR01406">
    <property type="entry name" value="dnaQ_proteo"/>
    <property type="match status" value="1"/>
</dbReference>
<evidence type="ECO:0000256" key="4">
    <source>
        <dbReference type="ARBA" id="ARBA00022679"/>
    </source>
</evidence>
<evidence type="ECO:0000256" key="10">
    <source>
        <dbReference type="ARBA" id="ARBA00022839"/>
    </source>
</evidence>
<dbReference type="GO" id="GO:0046872">
    <property type="term" value="F:metal ion binding"/>
    <property type="evidence" value="ECO:0007669"/>
    <property type="project" value="UniProtKB-KW"/>
</dbReference>
<feature type="binding site" evidence="19">
    <location>
        <position position="9"/>
    </location>
    <ligand>
        <name>a divalent metal cation</name>
        <dbReference type="ChEBI" id="CHEBI:60240"/>
        <label>1</label>
        <note>catalytic</note>
    </ligand>
</feature>
<dbReference type="InterPro" id="IPR012337">
    <property type="entry name" value="RNaseH-like_sf"/>
</dbReference>
<organism evidence="22">
    <name type="scientific">uncultured Pleomorphomonas sp</name>
    <dbReference type="NCBI Taxonomy" id="442121"/>
    <lineage>
        <taxon>Bacteria</taxon>
        <taxon>Pseudomonadati</taxon>
        <taxon>Pseudomonadota</taxon>
        <taxon>Alphaproteobacteria</taxon>
        <taxon>Hyphomicrobiales</taxon>
        <taxon>Pleomorphomonadaceae</taxon>
        <taxon>Pleomorphomonas</taxon>
        <taxon>environmental samples</taxon>
    </lineage>
</organism>
<feature type="active site" description="Proton acceptor" evidence="17">
    <location>
        <position position="150"/>
    </location>
</feature>
<name>A0A212LK03_9HYPH</name>